<dbReference type="InterPro" id="IPR002680">
    <property type="entry name" value="AOX"/>
</dbReference>
<dbReference type="GO" id="GO:0010230">
    <property type="term" value="P:alternative respiration"/>
    <property type="evidence" value="ECO:0007669"/>
    <property type="project" value="TreeGrafter"/>
</dbReference>
<evidence type="ECO:0000256" key="9">
    <source>
        <dbReference type="ARBA" id="ARBA00022989"/>
    </source>
</evidence>
<dbReference type="PANTHER" id="PTHR31803:SF19">
    <property type="entry name" value="UBIQUINOL OXIDASE"/>
    <property type="match status" value="1"/>
</dbReference>
<evidence type="ECO:0000256" key="1">
    <source>
        <dbReference type="ARBA" id="ARBA00001962"/>
    </source>
</evidence>
<evidence type="ECO:0000313" key="15">
    <source>
        <dbReference type="Proteomes" id="UP000002729"/>
    </source>
</evidence>
<feature type="non-terminal residue" evidence="14">
    <location>
        <position position="73"/>
    </location>
</feature>
<dbReference type="RefSeq" id="XP_009033994.1">
    <property type="nucleotide sequence ID" value="XM_009035746.1"/>
</dbReference>
<reference evidence="14 15" key="1">
    <citation type="journal article" date="2011" name="Proc. Natl. Acad. Sci. U.S.A.">
        <title>Niche of harmful alga Aureococcus anophagefferens revealed through ecogenomics.</title>
        <authorList>
            <person name="Gobler C.J."/>
            <person name="Berry D.L."/>
            <person name="Dyhrman S.T."/>
            <person name="Wilhelm S.W."/>
            <person name="Salamov A."/>
            <person name="Lobanov A.V."/>
            <person name="Zhang Y."/>
            <person name="Collier J.L."/>
            <person name="Wurch L.L."/>
            <person name="Kustka A.B."/>
            <person name="Dill B.D."/>
            <person name="Shah M."/>
            <person name="VerBerkmoes N.C."/>
            <person name="Kuo A."/>
            <person name="Terry A."/>
            <person name="Pangilinan J."/>
            <person name="Lindquist E.A."/>
            <person name="Lucas S."/>
            <person name="Paulsen I.T."/>
            <person name="Hattenrath-Lehmann T.K."/>
            <person name="Talmage S.C."/>
            <person name="Walker E.A."/>
            <person name="Koch F."/>
            <person name="Burson A.M."/>
            <person name="Marcoval M.A."/>
            <person name="Tang Y.Z."/>
            <person name="Lecleir G.R."/>
            <person name="Coyne K.J."/>
            <person name="Berg G.M."/>
            <person name="Bertrand E.M."/>
            <person name="Saito M.A."/>
            <person name="Gladyshev V.N."/>
            <person name="Grigoriev I.V."/>
        </authorList>
    </citation>
    <scope>NUCLEOTIDE SEQUENCE [LARGE SCALE GENOMIC DNA]</scope>
    <source>
        <strain evidence="15">CCMP 1984</strain>
    </source>
</reference>
<evidence type="ECO:0000256" key="6">
    <source>
        <dbReference type="ARBA" id="ARBA00022692"/>
    </source>
</evidence>
<dbReference type="AlphaFoldDB" id="F0Y103"/>
<dbReference type="GO" id="GO:0009916">
    <property type="term" value="F:alternative oxidase activity"/>
    <property type="evidence" value="ECO:0007669"/>
    <property type="project" value="InterPro"/>
</dbReference>
<dbReference type="Proteomes" id="UP000002729">
    <property type="component" value="Unassembled WGS sequence"/>
</dbReference>
<dbReference type="GO" id="GO:0016020">
    <property type="term" value="C:membrane"/>
    <property type="evidence" value="ECO:0007669"/>
    <property type="project" value="UniProtKB-SubCell"/>
</dbReference>
<evidence type="ECO:0000256" key="10">
    <source>
        <dbReference type="ARBA" id="ARBA00023002"/>
    </source>
</evidence>
<evidence type="ECO:0000256" key="11">
    <source>
        <dbReference type="ARBA" id="ARBA00023004"/>
    </source>
</evidence>
<evidence type="ECO:0000256" key="8">
    <source>
        <dbReference type="ARBA" id="ARBA00022982"/>
    </source>
</evidence>
<keyword evidence="15" id="KW-1185">Reference proteome</keyword>
<dbReference type="EMBL" id="GL833122">
    <property type="protein sequence ID" value="EGB11649.1"/>
    <property type="molecule type" value="Genomic_DNA"/>
</dbReference>
<evidence type="ECO:0000256" key="5">
    <source>
        <dbReference type="ARBA" id="ARBA00022660"/>
    </source>
</evidence>
<feature type="transmembrane region" description="Helical" evidence="13">
    <location>
        <begin position="48"/>
        <end position="67"/>
    </location>
</feature>
<keyword evidence="7" id="KW-0479">Metal-binding</keyword>
<accession>F0Y103</accession>
<evidence type="ECO:0000256" key="3">
    <source>
        <dbReference type="ARBA" id="ARBA00008388"/>
    </source>
</evidence>
<comment type="subcellular location">
    <subcellularLocation>
        <location evidence="2">Membrane</location>
    </subcellularLocation>
</comment>
<comment type="similarity">
    <text evidence="3">Belongs to the alternative oxidase family.</text>
</comment>
<evidence type="ECO:0000313" key="14">
    <source>
        <dbReference type="EMBL" id="EGB11649.1"/>
    </source>
</evidence>
<keyword evidence="4" id="KW-0813">Transport</keyword>
<dbReference type="GO" id="GO:0005739">
    <property type="term" value="C:mitochondrion"/>
    <property type="evidence" value="ECO:0007669"/>
    <property type="project" value="TreeGrafter"/>
</dbReference>
<gene>
    <name evidence="14" type="ORF">AURANDRAFT_21606</name>
</gene>
<sequence length="73" mass="8790">MLHLYETLGWWRRSAEAKRVHFAQEVNEFHHLLVMESLGGDRRWADRFFAQHAAIIYYWVLIALWLLSPTTAY</sequence>
<dbReference type="OrthoDB" id="4493at2759"/>
<evidence type="ECO:0000256" key="13">
    <source>
        <dbReference type="SAM" id="Phobius"/>
    </source>
</evidence>
<keyword evidence="9 13" id="KW-1133">Transmembrane helix</keyword>
<proteinExistence type="inferred from homology"/>
<keyword evidence="8" id="KW-0249">Electron transport</keyword>
<keyword evidence="11" id="KW-0408">Iron</keyword>
<evidence type="ECO:0000256" key="2">
    <source>
        <dbReference type="ARBA" id="ARBA00004370"/>
    </source>
</evidence>
<comment type="cofactor">
    <cofactor evidence="1">
        <name>Fe cation</name>
        <dbReference type="ChEBI" id="CHEBI:24875"/>
    </cofactor>
</comment>
<dbReference type="KEGG" id="aaf:AURANDRAFT_21606"/>
<keyword evidence="5" id="KW-0679">Respiratory chain</keyword>
<organism evidence="15">
    <name type="scientific">Aureococcus anophagefferens</name>
    <name type="common">Harmful bloom alga</name>
    <dbReference type="NCBI Taxonomy" id="44056"/>
    <lineage>
        <taxon>Eukaryota</taxon>
        <taxon>Sar</taxon>
        <taxon>Stramenopiles</taxon>
        <taxon>Ochrophyta</taxon>
        <taxon>Pelagophyceae</taxon>
        <taxon>Pelagomonadales</taxon>
        <taxon>Pelagomonadaceae</taxon>
        <taxon>Aureococcus</taxon>
    </lineage>
</organism>
<dbReference type="Gene3D" id="1.20.1260.140">
    <property type="entry name" value="Alternative oxidase"/>
    <property type="match status" value="1"/>
</dbReference>
<dbReference type="Pfam" id="PF01786">
    <property type="entry name" value="AOX"/>
    <property type="match status" value="1"/>
</dbReference>
<evidence type="ECO:0008006" key="16">
    <source>
        <dbReference type="Google" id="ProtNLM"/>
    </source>
</evidence>
<evidence type="ECO:0000256" key="7">
    <source>
        <dbReference type="ARBA" id="ARBA00022723"/>
    </source>
</evidence>
<dbReference type="PANTHER" id="PTHR31803">
    <property type="entry name" value="ALTERNATIVE OXIDASE"/>
    <property type="match status" value="1"/>
</dbReference>
<dbReference type="InterPro" id="IPR038659">
    <property type="entry name" value="AOX_sf"/>
</dbReference>
<protein>
    <recommendedName>
        <fullName evidence="16">Ubiquinol oxidase</fullName>
    </recommendedName>
</protein>
<keyword evidence="6 13" id="KW-0812">Transmembrane</keyword>
<dbReference type="GeneID" id="20219467"/>
<keyword evidence="10" id="KW-0560">Oxidoreductase</keyword>
<evidence type="ECO:0000256" key="4">
    <source>
        <dbReference type="ARBA" id="ARBA00022448"/>
    </source>
</evidence>
<keyword evidence="12 13" id="KW-0472">Membrane</keyword>
<evidence type="ECO:0000256" key="12">
    <source>
        <dbReference type="ARBA" id="ARBA00023136"/>
    </source>
</evidence>
<dbReference type="GO" id="GO:0046872">
    <property type="term" value="F:metal ion binding"/>
    <property type="evidence" value="ECO:0007669"/>
    <property type="project" value="UniProtKB-KW"/>
</dbReference>
<name>F0Y103_AURAN</name>
<dbReference type="InParanoid" id="F0Y103"/>